<dbReference type="PIRSF" id="PIRSF000194">
    <property type="entry name" value="DHFR"/>
    <property type="match status" value="1"/>
</dbReference>
<dbReference type="KEGG" id="snan:I6N98_17130"/>
<evidence type="ECO:0000256" key="6">
    <source>
        <dbReference type="ARBA" id="ARBA00023002"/>
    </source>
</evidence>
<dbReference type="SUPFAM" id="SSF53597">
    <property type="entry name" value="Dihydrofolate reductase-like"/>
    <property type="match status" value="1"/>
</dbReference>
<dbReference type="GO" id="GO:0070401">
    <property type="term" value="F:NADP+ binding"/>
    <property type="evidence" value="ECO:0007669"/>
    <property type="project" value="UniProtKB-ARBA"/>
</dbReference>
<dbReference type="GO" id="GO:0046452">
    <property type="term" value="P:dihydrofolate metabolic process"/>
    <property type="evidence" value="ECO:0007669"/>
    <property type="project" value="TreeGrafter"/>
</dbReference>
<keyword evidence="6 8" id="KW-0560">Oxidoreductase</keyword>
<dbReference type="EMBL" id="CP066167">
    <property type="protein sequence ID" value="QQD18041.1"/>
    <property type="molecule type" value="Genomic_DNA"/>
</dbReference>
<dbReference type="PROSITE" id="PS00075">
    <property type="entry name" value="DHFR_1"/>
    <property type="match status" value="1"/>
</dbReference>
<dbReference type="GO" id="GO:0005829">
    <property type="term" value="C:cytosol"/>
    <property type="evidence" value="ECO:0007669"/>
    <property type="project" value="TreeGrafter"/>
</dbReference>
<dbReference type="InterPro" id="IPR001796">
    <property type="entry name" value="DHFR_dom"/>
</dbReference>
<evidence type="ECO:0000256" key="1">
    <source>
        <dbReference type="ARBA" id="ARBA00004903"/>
    </source>
</evidence>
<accession>A0A7T4R091</accession>
<evidence type="ECO:0000256" key="5">
    <source>
        <dbReference type="ARBA" id="ARBA00022857"/>
    </source>
</evidence>
<evidence type="ECO:0000313" key="12">
    <source>
        <dbReference type="Proteomes" id="UP000596063"/>
    </source>
</evidence>
<dbReference type="InterPro" id="IPR024072">
    <property type="entry name" value="DHFR-like_dom_sf"/>
</dbReference>
<comment type="pathway">
    <text evidence="1 8">Cofactor biosynthesis; tetrahydrofolate biosynthesis; 5,6,7,8-tetrahydrofolate from 7,8-dihydrofolate: step 1/1.</text>
</comment>
<dbReference type="PROSITE" id="PS51330">
    <property type="entry name" value="DHFR_2"/>
    <property type="match status" value="1"/>
</dbReference>
<sequence>MTIKISHIVAMNADRVIGVDNQLPWRLPADLKRFKALTMGKPIVMGRKTWDSIGRPLPGRDNIVVTRQAEFHPEGAHVAGSPAEGLELARSLAAGRGVDEVFVIGGEMLYRETLDACDRIYMTEVDVAVEGDAWYPQLDPSRWREAERECYPGNAEQAPPYCYVLLLANS</sequence>
<evidence type="ECO:0000256" key="7">
    <source>
        <dbReference type="ARBA" id="ARBA00025067"/>
    </source>
</evidence>
<dbReference type="Pfam" id="PF00186">
    <property type="entry name" value="DHFR_1"/>
    <property type="match status" value="1"/>
</dbReference>
<evidence type="ECO:0000259" key="10">
    <source>
        <dbReference type="PROSITE" id="PS51330"/>
    </source>
</evidence>
<comment type="similarity">
    <text evidence="2 8 9">Belongs to the dihydrofolate reductase family.</text>
</comment>
<dbReference type="PRINTS" id="PR00070">
    <property type="entry name" value="DHFR"/>
</dbReference>
<dbReference type="InterPro" id="IPR012259">
    <property type="entry name" value="DHFR"/>
</dbReference>
<evidence type="ECO:0000256" key="3">
    <source>
        <dbReference type="ARBA" id="ARBA00012856"/>
    </source>
</evidence>
<dbReference type="UniPathway" id="UPA00077">
    <property type="reaction ID" value="UER00158"/>
</dbReference>
<dbReference type="GO" id="GO:0004146">
    <property type="term" value="F:dihydrofolate reductase activity"/>
    <property type="evidence" value="ECO:0007669"/>
    <property type="project" value="UniProtKB-EC"/>
</dbReference>
<dbReference type="Gene3D" id="3.40.430.10">
    <property type="entry name" value="Dihydrofolate Reductase, subunit A"/>
    <property type="match status" value="1"/>
</dbReference>
<dbReference type="EC" id="1.5.1.3" evidence="3 8"/>
<comment type="catalytic activity">
    <reaction evidence="8">
        <text>(6S)-5,6,7,8-tetrahydrofolate + NADP(+) = 7,8-dihydrofolate + NADPH + H(+)</text>
        <dbReference type="Rhea" id="RHEA:15009"/>
        <dbReference type="ChEBI" id="CHEBI:15378"/>
        <dbReference type="ChEBI" id="CHEBI:57451"/>
        <dbReference type="ChEBI" id="CHEBI:57453"/>
        <dbReference type="ChEBI" id="CHEBI:57783"/>
        <dbReference type="ChEBI" id="CHEBI:58349"/>
        <dbReference type="EC" id="1.5.1.3"/>
    </reaction>
</comment>
<keyword evidence="12" id="KW-1185">Reference proteome</keyword>
<gene>
    <name evidence="11" type="ORF">I6N98_17130</name>
</gene>
<name>A0A7T4R091_9GAMM</name>
<keyword evidence="4 8" id="KW-0554">One-carbon metabolism</keyword>
<dbReference type="Proteomes" id="UP000596063">
    <property type="component" value="Chromosome"/>
</dbReference>
<dbReference type="CDD" id="cd00209">
    <property type="entry name" value="DHFR"/>
    <property type="match status" value="1"/>
</dbReference>
<evidence type="ECO:0000256" key="2">
    <source>
        <dbReference type="ARBA" id="ARBA00009539"/>
    </source>
</evidence>
<feature type="domain" description="DHFR" evidence="10">
    <location>
        <begin position="4"/>
        <end position="170"/>
    </location>
</feature>
<reference evidence="11 12" key="1">
    <citation type="submission" date="2020-12" db="EMBL/GenBank/DDBJ databases">
        <authorList>
            <person name="Shan Y."/>
        </authorList>
    </citation>
    <scope>NUCLEOTIDE SEQUENCE [LARGE SCALE GENOMIC DNA]</scope>
    <source>
        <strain evidence="12">csc3.9</strain>
    </source>
</reference>
<proteinExistence type="inferred from homology"/>
<evidence type="ECO:0000256" key="9">
    <source>
        <dbReference type="RuleBase" id="RU004474"/>
    </source>
</evidence>
<dbReference type="PANTHER" id="PTHR48069">
    <property type="entry name" value="DIHYDROFOLATE REDUCTASE"/>
    <property type="match status" value="1"/>
</dbReference>
<dbReference type="RefSeq" id="WP_198569539.1">
    <property type="nucleotide sequence ID" value="NZ_CP066167.1"/>
</dbReference>
<dbReference type="AlphaFoldDB" id="A0A7T4R091"/>
<evidence type="ECO:0000256" key="8">
    <source>
        <dbReference type="PIRNR" id="PIRNR000194"/>
    </source>
</evidence>
<dbReference type="InterPro" id="IPR017925">
    <property type="entry name" value="DHFR_CS"/>
</dbReference>
<evidence type="ECO:0000313" key="11">
    <source>
        <dbReference type="EMBL" id="QQD18041.1"/>
    </source>
</evidence>
<dbReference type="FunFam" id="3.40.430.10:FF:000001">
    <property type="entry name" value="Dihydrofolate reductase"/>
    <property type="match status" value="1"/>
</dbReference>
<keyword evidence="5 8" id="KW-0521">NADP</keyword>
<dbReference type="GO" id="GO:0006730">
    <property type="term" value="P:one-carbon metabolic process"/>
    <property type="evidence" value="ECO:0007669"/>
    <property type="project" value="UniProtKB-KW"/>
</dbReference>
<dbReference type="PANTHER" id="PTHR48069:SF3">
    <property type="entry name" value="DIHYDROFOLATE REDUCTASE"/>
    <property type="match status" value="1"/>
</dbReference>
<protein>
    <recommendedName>
        <fullName evidence="3 8">Dihydrofolate reductase</fullName>
        <ecNumber evidence="3 8">1.5.1.3</ecNumber>
    </recommendedName>
</protein>
<comment type="function">
    <text evidence="7 8">Key enzyme in folate metabolism. Catalyzes an essential reaction for de novo glycine and purine synthesis, and for DNA precursor synthesis.</text>
</comment>
<dbReference type="GO" id="GO:0046655">
    <property type="term" value="P:folic acid metabolic process"/>
    <property type="evidence" value="ECO:0007669"/>
    <property type="project" value="TreeGrafter"/>
</dbReference>
<dbReference type="GO" id="GO:0046654">
    <property type="term" value="P:tetrahydrofolate biosynthetic process"/>
    <property type="evidence" value="ECO:0007669"/>
    <property type="project" value="UniProtKB-UniPathway"/>
</dbReference>
<organism evidence="11 12">
    <name type="scientific">Spongiibacter nanhainus</name>
    <dbReference type="NCBI Taxonomy" id="2794344"/>
    <lineage>
        <taxon>Bacteria</taxon>
        <taxon>Pseudomonadati</taxon>
        <taxon>Pseudomonadota</taxon>
        <taxon>Gammaproteobacteria</taxon>
        <taxon>Cellvibrionales</taxon>
        <taxon>Spongiibacteraceae</taxon>
        <taxon>Spongiibacter</taxon>
    </lineage>
</organism>
<evidence type="ECO:0000256" key="4">
    <source>
        <dbReference type="ARBA" id="ARBA00022563"/>
    </source>
</evidence>